<proteinExistence type="predicted"/>
<evidence type="ECO:0000313" key="2">
    <source>
        <dbReference type="Proteomes" id="UP000824469"/>
    </source>
</evidence>
<comment type="caution">
    <text evidence="1">The sequence shown here is derived from an EMBL/GenBank/DDBJ whole genome shotgun (WGS) entry which is preliminary data.</text>
</comment>
<dbReference type="EMBL" id="JAHRHJ020000005">
    <property type="protein sequence ID" value="KAH9313736.1"/>
    <property type="molecule type" value="Genomic_DNA"/>
</dbReference>
<evidence type="ECO:0000313" key="1">
    <source>
        <dbReference type="EMBL" id="KAH9313736.1"/>
    </source>
</evidence>
<keyword evidence="2" id="KW-1185">Reference proteome</keyword>
<sequence length="157" mass="17988">MKRIFNISCTEDLMAIKMVMGEGFMKVEGWLRVNNGVASIFIENFIILHPLKLDVVNLDTHWVRPSFCGNLNFEVAECNILLCAENDGDQDPFDVYAGAFKDLEKHFRILLEFIEILVAFARDRNSVRARIKLPNVKSLSLPMGLVLGWWKELRDSA</sequence>
<accession>A0AA38G0L7</accession>
<protein>
    <submittedName>
        <fullName evidence="1">Uncharacterized protein</fullName>
    </submittedName>
</protein>
<name>A0AA38G0L7_TAXCH</name>
<dbReference type="Proteomes" id="UP000824469">
    <property type="component" value="Unassembled WGS sequence"/>
</dbReference>
<feature type="non-terminal residue" evidence="1">
    <location>
        <position position="157"/>
    </location>
</feature>
<dbReference type="AlphaFoldDB" id="A0AA38G0L7"/>
<reference evidence="1 2" key="1">
    <citation type="journal article" date="2021" name="Nat. Plants">
        <title>The Taxus genome provides insights into paclitaxel biosynthesis.</title>
        <authorList>
            <person name="Xiong X."/>
            <person name="Gou J."/>
            <person name="Liao Q."/>
            <person name="Li Y."/>
            <person name="Zhou Q."/>
            <person name="Bi G."/>
            <person name="Li C."/>
            <person name="Du R."/>
            <person name="Wang X."/>
            <person name="Sun T."/>
            <person name="Guo L."/>
            <person name="Liang H."/>
            <person name="Lu P."/>
            <person name="Wu Y."/>
            <person name="Zhang Z."/>
            <person name="Ro D.K."/>
            <person name="Shang Y."/>
            <person name="Huang S."/>
            <person name="Yan J."/>
        </authorList>
    </citation>
    <scope>NUCLEOTIDE SEQUENCE [LARGE SCALE GENOMIC DNA]</scope>
    <source>
        <strain evidence="1">Ta-2019</strain>
    </source>
</reference>
<gene>
    <name evidence="1" type="ORF">KI387_022363</name>
</gene>
<organism evidence="1 2">
    <name type="scientific">Taxus chinensis</name>
    <name type="common">Chinese yew</name>
    <name type="synonym">Taxus wallichiana var. chinensis</name>
    <dbReference type="NCBI Taxonomy" id="29808"/>
    <lineage>
        <taxon>Eukaryota</taxon>
        <taxon>Viridiplantae</taxon>
        <taxon>Streptophyta</taxon>
        <taxon>Embryophyta</taxon>
        <taxon>Tracheophyta</taxon>
        <taxon>Spermatophyta</taxon>
        <taxon>Pinopsida</taxon>
        <taxon>Pinidae</taxon>
        <taxon>Conifers II</taxon>
        <taxon>Cupressales</taxon>
        <taxon>Taxaceae</taxon>
        <taxon>Taxus</taxon>
    </lineage>
</organism>